<gene>
    <name evidence="1" type="ORF">CYMTET_31307</name>
</gene>
<dbReference type="AlphaFoldDB" id="A0AAE0FHQ1"/>
<accession>A0AAE0FHQ1</accession>
<protein>
    <submittedName>
        <fullName evidence="1">Uncharacterized protein</fullName>
    </submittedName>
</protein>
<sequence>MGGMCGSAARWRAAEERKFLPWEACADMLQGGGLLRKEVSAMGGMCGDAAGGGAREEVSAMGSMCGSAAKVVGSLRRGSFCHGRHVQTCCRWRAAEERKFLPWEGMCGSAARWRAAEERKFLPWEACAEALQEPPRDSEPPPDLCPRRLLHFLISPAAGGTCTRQAVFFTPSRLLHAKPSSSRQAVFFTPSLFTQN</sequence>
<proteinExistence type="predicted"/>
<dbReference type="Proteomes" id="UP001190700">
    <property type="component" value="Unassembled WGS sequence"/>
</dbReference>
<keyword evidence="2" id="KW-1185">Reference proteome</keyword>
<name>A0AAE0FHQ1_9CHLO</name>
<evidence type="ECO:0000313" key="2">
    <source>
        <dbReference type="Proteomes" id="UP001190700"/>
    </source>
</evidence>
<dbReference type="EMBL" id="LGRX02018520">
    <property type="protein sequence ID" value="KAK3259708.1"/>
    <property type="molecule type" value="Genomic_DNA"/>
</dbReference>
<reference evidence="1 2" key="1">
    <citation type="journal article" date="2015" name="Genome Biol. Evol.">
        <title>Comparative Genomics of a Bacterivorous Green Alga Reveals Evolutionary Causalities and Consequences of Phago-Mixotrophic Mode of Nutrition.</title>
        <authorList>
            <person name="Burns J.A."/>
            <person name="Paasch A."/>
            <person name="Narechania A."/>
            <person name="Kim E."/>
        </authorList>
    </citation>
    <scope>NUCLEOTIDE SEQUENCE [LARGE SCALE GENOMIC DNA]</scope>
    <source>
        <strain evidence="1 2">PLY_AMNH</strain>
    </source>
</reference>
<evidence type="ECO:0000313" key="1">
    <source>
        <dbReference type="EMBL" id="KAK3259708.1"/>
    </source>
</evidence>
<comment type="caution">
    <text evidence="1">The sequence shown here is derived from an EMBL/GenBank/DDBJ whole genome shotgun (WGS) entry which is preliminary data.</text>
</comment>
<organism evidence="1 2">
    <name type="scientific">Cymbomonas tetramitiformis</name>
    <dbReference type="NCBI Taxonomy" id="36881"/>
    <lineage>
        <taxon>Eukaryota</taxon>
        <taxon>Viridiplantae</taxon>
        <taxon>Chlorophyta</taxon>
        <taxon>Pyramimonadophyceae</taxon>
        <taxon>Pyramimonadales</taxon>
        <taxon>Pyramimonadaceae</taxon>
        <taxon>Cymbomonas</taxon>
    </lineage>
</organism>